<proteinExistence type="predicted"/>
<keyword evidence="2" id="KW-1185">Reference proteome</keyword>
<name>A0ABD2WP10_9HYME</name>
<dbReference type="Proteomes" id="UP001627154">
    <property type="component" value="Unassembled WGS sequence"/>
</dbReference>
<dbReference type="AlphaFoldDB" id="A0ABD2WP10"/>
<reference evidence="1 2" key="1">
    <citation type="journal article" date="2024" name="bioRxiv">
        <title>A reference genome for Trichogramma kaykai: A tiny desert-dwelling parasitoid wasp with competing sex-ratio distorters.</title>
        <authorList>
            <person name="Culotta J."/>
            <person name="Lindsey A.R."/>
        </authorList>
    </citation>
    <scope>NUCLEOTIDE SEQUENCE [LARGE SCALE GENOMIC DNA]</scope>
    <source>
        <strain evidence="1 2">KSX58</strain>
    </source>
</reference>
<sequence>MKSQIDSKLDEIKSQAEAQHIELNSKLVQFESSITQLTAHVETQEHKSAELAAALAKMRTELEEVKVFTEAIRSNTTLSYSNSHLVDSSESISAIKQELLHVTRTVNSYDDMKKVSLNSKHPNGWFFSCSSTSN</sequence>
<evidence type="ECO:0000313" key="2">
    <source>
        <dbReference type="Proteomes" id="UP001627154"/>
    </source>
</evidence>
<comment type="caution">
    <text evidence="1">The sequence shown here is derived from an EMBL/GenBank/DDBJ whole genome shotgun (WGS) entry which is preliminary data.</text>
</comment>
<evidence type="ECO:0000313" key="1">
    <source>
        <dbReference type="EMBL" id="KAL3394346.1"/>
    </source>
</evidence>
<gene>
    <name evidence="1" type="ORF">TKK_011364</name>
</gene>
<dbReference type="EMBL" id="JBJJXI010000092">
    <property type="protein sequence ID" value="KAL3394346.1"/>
    <property type="molecule type" value="Genomic_DNA"/>
</dbReference>
<accession>A0ABD2WP10</accession>
<organism evidence="1 2">
    <name type="scientific">Trichogramma kaykai</name>
    <dbReference type="NCBI Taxonomy" id="54128"/>
    <lineage>
        <taxon>Eukaryota</taxon>
        <taxon>Metazoa</taxon>
        <taxon>Ecdysozoa</taxon>
        <taxon>Arthropoda</taxon>
        <taxon>Hexapoda</taxon>
        <taxon>Insecta</taxon>
        <taxon>Pterygota</taxon>
        <taxon>Neoptera</taxon>
        <taxon>Endopterygota</taxon>
        <taxon>Hymenoptera</taxon>
        <taxon>Apocrita</taxon>
        <taxon>Proctotrupomorpha</taxon>
        <taxon>Chalcidoidea</taxon>
        <taxon>Trichogrammatidae</taxon>
        <taxon>Trichogramma</taxon>
    </lineage>
</organism>
<protein>
    <submittedName>
        <fullName evidence="1">Uncharacterized protein</fullName>
    </submittedName>
</protein>